<organism evidence="1">
    <name type="scientific">Siphoviridae sp. ctbvd11</name>
    <dbReference type="NCBI Taxonomy" id="2825567"/>
    <lineage>
        <taxon>Viruses</taxon>
        <taxon>Duplodnaviria</taxon>
        <taxon>Heunggongvirae</taxon>
        <taxon>Uroviricota</taxon>
        <taxon>Caudoviricetes</taxon>
    </lineage>
</organism>
<protein>
    <submittedName>
        <fullName evidence="1">Restriction alleviation protein</fullName>
    </submittedName>
</protein>
<proteinExistence type="predicted"/>
<name>A0A8S5QEJ2_9CAUD</name>
<evidence type="ECO:0000313" key="1">
    <source>
        <dbReference type="EMBL" id="DAE17189.1"/>
    </source>
</evidence>
<sequence length="87" mass="9892">MACDCISRVEKLVKAQTNESGCLDTSIGVPSGITMVNIYGLFHKQKKDGSFCEKWNQVNILPQYCPFCGKKYVEDKKEDVQQKENKK</sequence>
<dbReference type="EMBL" id="BK015636">
    <property type="protein sequence ID" value="DAE17189.1"/>
    <property type="molecule type" value="Genomic_DNA"/>
</dbReference>
<reference evidence="1" key="1">
    <citation type="journal article" date="2021" name="Proc. Natl. Acad. Sci. U.S.A.">
        <title>A Catalog of Tens of Thousands of Viruses from Human Metagenomes Reveals Hidden Associations with Chronic Diseases.</title>
        <authorList>
            <person name="Tisza M.J."/>
            <person name="Buck C.B."/>
        </authorList>
    </citation>
    <scope>NUCLEOTIDE SEQUENCE</scope>
    <source>
        <strain evidence="1">Ctbvd11</strain>
    </source>
</reference>
<accession>A0A8S5QEJ2</accession>